<keyword evidence="4 6" id="KW-0472">Membrane</keyword>
<accession>A0A9W8AQX1</accession>
<dbReference type="PANTHER" id="PTHR12943:SF27">
    <property type="entry name" value="HOMOCYSTEINE-INDUCED ENDOPLASMIC RETICULUM PROTEIN, ISOFORM A"/>
    <property type="match status" value="1"/>
</dbReference>
<evidence type="ECO:0000256" key="5">
    <source>
        <dbReference type="SAM" id="MobiDB-lite"/>
    </source>
</evidence>
<evidence type="ECO:0000256" key="6">
    <source>
        <dbReference type="SAM" id="Phobius"/>
    </source>
</evidence>
<dbReference type="InterPro" id="IPR029071">
    <property type="entry name" value="Ubiquitin-like_domsf"/>
</dbReference>
<keyword evidence="3 6" id="KW-1133">Transmembrane helix</keyword>
<gene>
    <name evidence="8" type="ORF">IWQ62_002635</name>
</gene>
<dbReference type="InterPro" id="IPR000626">
    <property type="entry name" value="Ubiquitin-like_dom"/>
</dbReference>
<evidence type="ECO:0000256" key="1">
    <source>
        <dbReference type="ARBA" id="ARBA00004370"/>
    </source>
</evidence>
<keyword evidence="9" id="KW-1185">Reference proteome</keyword>
<feature type="compositionally biased region" description="Polar residues" evidence="5">
    <location>
        <begin position="131"/>
        <end position="144"/>
    </location>
</feature>
<dbReference type="SUPFAM" id="SSF54236">
    <property type="entry name" value="Ubiquitin-like"/>
    <property type="match status" value="1"/>
</dbReference>
<evidence type="ECO:0000256" key="2">
    <source>
        <dbReference type="ARBA" id="ARBA00022692"/>
    </source>
</evidence>
<dbReference type="PANTHER" id="PTHR12943">
    <property type="entry name" value="HOMOCYSTEINE-RESPONSIVE ENDOPLASMIC RETICULUM-RESIDENT UNIQUITIN-LIKE DOMAIN HERPUD PROTEIN FAMILY MEMBER"/>
    <property type="match status" value="1"/>
</dbReference>
<evidence type="ECO:0000256" key="3">
    <source>
        <dbReference type="ARBA" id="ARBA00022989"/>
    </source>
</evidence>
<proteinExistence type="predicted"/>
<feature type="compositionally biased region" description="Low complexity" evidence="5">
    <location>
        <begin position="100"/>
        <end position="109"/>
    </location>
</feature>
<organism evidence="8 9">
    <name type="scientific">Dispira parvispora</name>
    <dbReference type="NCBI Taxonomy" id="1520584"/>
    <lineage>
        <taxon>Eukaryota</taxon>
        <taxon>Fungi</taxon>
        <taxon>Fungi incertae sedis</taxon>
        <taxon>Zoopagomycota</taxon>
        <taxon>Kickxellomycotina</taxon>
        <taxon>Dimargaritomycetes</taxon>
        <taxon>Dimargaritales</taxon>
        <taxon>Dimargaritaceae</taxon>
        <taxon>Dispira</taxon>
    </lineage>
</organism>
<evidence type="ECO:0000313" key="9">
    <source>
        <dbReference type="Proteomes" id="UP001150925"/>
    </source>
</evidence>
<keyword evidence="2 6" id="KW-0812">Transmembrane</keyword>
<evidence type="ECO:0000259" key="7">
    <source>
        <dbReference type="PROSITE" id="PS50053"/>
    </source>
</evidence>
<dbReference type="PROSITE" id="PS50053">
    <property type="entry name" value="UBIQUITIN_2"/>
    <property type="match status" value="1"/>
</dbReference>
<evidence type="ECO:0000256" key="4">
    <source>
        <dbReference type="ARBA" id="ARBA00023136"/>
    </source>
</evidence>
<evidence type="ECO:0000313" key="8">
    <source>
        <dbReference type="EMBL" id="KAJ1965566.1"/>
    </source>
</evidence>
<feature type="transmembrane region" description="Helical" evidence="6">
    <location>
        <begin position="319"/>
        <end position="337"/>
    </location>
</feature>
<reference evidence="8" key="1">
    <citation type="submission" date="2022-07" db="EMBL/GenBank/DDBJ databases">
        <title>Phylogenomic reconstructions and comparative analyses of Kickxellomycotina fungi.</title>
        <authorList>
            <person name="Reynolds N.K."/>
            <person name="Stajich J.E."/>
            <person name="Barry K."/>
            <person name="Grigoriev I.V."/>
            <person name="Crous P."/>
            <person name="Smith M.E."/>
        </authorList>
    </citation>
    <scope>NUCLEOTIDE SEQUENCE</scope>
    <source>
        <strain evidence="8">RSA 1196</strain>
    </source>
</reference>
<feature type="domain" description="Ubiquitin-like" evidence="7">
    <location>
        <begin position="6"/>
        <end position="69"/>
    </location>
</feature>
<dbReference type="InterPro" id="IPR039751">
    <property type="entry name" value="HERPUD1/2"/>
</dbReference>
<dbReference type="EMBL" id="JANBPY010000586">
    <property type="protein sequence ID" value="KAJ1965566.1"/>
    <property type="molecule type" value="Genomic_DNA"/>
</dbReference>
<dbReference type="Proteomes" id="UP001150925">
    <property type="component" value="Unassembled WGS sequence"/>
</dbReference>
<name>A0A9W8AQX1_9FUNG</name>
<protein>
    <recommendedName>
        <fullName evidence="7">Ubiquitin-like domain-containing protein</fullName>
    </recommendedName>
</protein>
<feature type="region of interest" description="Disordered" evidence="5">
    <location>
        <begin position="100"/>
        <end position="183"/>
    </location>
</feature>
<dbReference type="AlphaFoldDB" id="A0A9W8AQX1"/>
<feature type="region of interest" description="Disordered" evidence="5">
    <location>
        <begin position="362"/>
        <end position="398"/>
    </location>
</feature>
<dbReference type="OrthoDB" id="21589at2759"/>
<dbReference type="GO" id="GO:0030968">
    <property type="term" value="P:endoplasmic reticulum unfolded protein response"/>
    <property type="evidence" value="ECO:0007669"/>
    <property type="project" value="TreeGrafter"/>
</dbReference>
<sequence length="427" mass="45492">MATSNISIVVKSPMWEDSTDTLRLTATLYDTVFSLKRQLQRQNAALPGIQHLKLIYRGKLLNNDDTLENIIKDVEPDGVYIFHLMIPNALGSTSRVTTARGSTATTSSTPALANQASTSVAKPMSPVELRTNATSPAVGTTSGGPDQLGDTTAPVMMSNRHDKQGPVAQDSTMGTRSESDPGLTANPLHIVPLSSPFQYVLVNGMPYLMQLPAPGTTTDLPHGVAASIPGSSLTNWGDNHPPQGYRLPTEAGLPPHPPTTGPVLANAPGRDHAHPAAANNPPARPLIIRHISFVDILNGLWFVLRYSLLVFMLSRSMGVTKAILLVLLGLIVLMVQAGRIRIMNVPANVNPAEFINEQLRNQQPAGEGNGGNPQGGNQANPPPPGEGDQGNPPAAPGRGVLYHTRSLVWSFVSSFIPRQRNNNPPLA</sequence>
<comment type="caution">
    <text evidence="8">The sequence shown here is derived from an EMBL/GenBank/DDBJ whole genome shotgun (WGS) entry which is preliminary data.</text>
</comment>
<comment type="subcellular location">
    <subcellularLocation>
        <location evidence="1">Membrane</location>
    </subcellularLocation>
</comment>
<dbReference type="Gene3D" id="3.10.20.90">
    <property type="entry name" value="Phosphatidylinositol 3-kinase Catalytic Subunit, Chain A, domain 1"/>
    <property type="match status" value="1"/>
</dbReference>
<dbReference type="GO" id="GO:0016020">
    <property type="term" value="C:membrane"/>
    <property type="evidence" value="ECO:0007669"/>
    <property type="project" value="UniProtKB-SubCell"/>
</dbReference>
<feature type="compositionally biased region" description="Polar residues" evidence="5">
    <location>
        <begin position="110"/>
        <end position="120"/>
    </location>
</feature>